<comment type="caution">
    <text evidence="2">The sequence shown here is derived from an EMBL/GenBank/DDBJ whole genome shotgun (WGS) entry which is preliminary data.</text>
</comment>
<reference evidence="2 3" key="1">
    <citation type="submission" date="2024-01" db="EMBL/GenBank/DDBJ databases">
        <title>The complete chloroplast genome sequence of Lithospermum erythrorhizon: insights into the phylogenetic relationship among Boraginaceae species and the maternal lineages of purple gromwells.</title>
        <authorList>
            <person name="Okada T."/>
            <person name="Watanabe K."/>
        </authorList>
    </citation>
    <scope>NUCLEOTIDE SEQUENCE [LARGE SCALE GENOMIC DNA]</scope>
</reference>
<protein>
    <recommendedName>
        <fullName evidence="1">Reverse transcriptase domain-containing protein</fullName>
    </recommendedName>
</protein>
<accession>A0AAV3PWP3</accession>
<dbReference type="InterPro" id="IPR000477">
    <property type="entry name" value="RT_dom"/>
</dbReference>
<sequence length="156" mass="17703">MNELSPISLCNIVVKIIGRVMTIRLRPILMCIISENQSAFLPGRMISNNILIAHEVLHYMNHSKSVKNNNMAIKLDMSKAYDRVEWSFLKAIMLKLGFCRRWVDWTMSLVSTVSYSVLINGVPCGFIRPTRGIRQGFTLYRGAYLYDQGGGKLSQG</sequence>
<name>A0AAV3PWP3_LITER</name>
<evidence type="ECO:0000259" key="1">
    <source>
        <dbReference type="Pfam" id="PF00078"/>
    </source>
</evidence>
<dbReference type="Proteomes" id="UP001454036">
    <property type="component" value="Unassembled WGS sequence"/>
</dbReference>
<dbReference type="PANTHER" id="PTHR46890:SF48">
    <property type="entry name" value="RNA-DIRECTED DNA POLYMERASE"/>
    <property type="match status" value="1"/>
</dbReference>
<feature type="domain" description="Reverse transcriptase" evidence="1">
    <location>
        <begin position="6"/>
        <end position="139"/>
    </location>
</feature>
<dbReference type="EMBL" id="BAABME010002624">
    <property type="protein sequence ID" value="GAA0155443.1"/>
    <property type="molecule type" value="Genomic_DNA"/>
</dbReference>
<organism evidence="2 3">
    <name type="scientific">Lithospermum erythrorhizon</name>
    <name type="common">Purple gromwell</name>
    <name type="synonym">Lithospermum officinale var. erythrorhizon</name>
    <dbReference type="NCBI Taxonomy" id="34254"/>
    <lineage>
        <taxon>Eukaryota</taxon>
        <taxon>Viridiplantae</taxon>
        <taxon>Streptophyta</taxon>
        <taxon>Embryophyta</taxon>
        <taxon>Tracheophyta</taxon>
        <taxon>Spermatophyta</taxon>
        <taxon>Magnoliopsida</taxon>
        <taxon>eudicotyledons</taxon>
        <taxon>Gunneridae</taxon>
        <taxon>Pentapetalae</taxon>
        <taxon>asterids</taxon>
        <taxon>lamiids</taxon>
        <taxon>Boraginales</taxon>
        <taxon>Boraginaceae</taxon>
        <taxon>Boraginoideae</taxon>
        <taxon>Lithospermeae</taxon>
        <taxon>Lithospermum</taxon>
    </lineage>
</organism>
<dbReference type="InterPro" id="IPR043502">
    <property type="entry name" value="DNA/RNA_pol_sf"/>
</dbReference>
<gene>
    <name evidence="2" type="ORF">LIER_13170</name>
</gene>
<dbReference type="InterPro" id="IPR052343">
    <property type="entry name" value="Retrotransposon-Effector_Assoc"/>
</dbReference>
<proteinExistence type="predicted"/>
<dbReference type="Pfam" id="PF00078">
    <property type="entry name" value="RVT_1"/>
    <property type="match status" value="1"/>
</dbReference>
<evidence type="ECO:0000313" key="3">
    <source>
        <dbReference type="Proteomes" id="UP001454036"/>
    </source>
</evidence>
<keyword evidence="3" id="KW-1185">Reference proteome</keyword>
<dbReference type="AlphaFoldDB" id="A0AAV3PWP3"/>
<dbReference type="PANTHER" id="PTHR46890">
    <property type="entry name" value="NON-LTR RETROLELEMENT REVERSE TRANSCRIPTASE-LIKE PROTEIN-RELATED"/>
    <property type="match status" value="1"/>
</dbReference>
<evidence type="ECO:0000313" key="2">
    <source>
        <dbReference type="EMBL" id="GAA0155443.1"/>
    </source>
</evidence>
<dbReference type="SUPFAM" id="SSF56672">
    <property type="entry name" value="DNA/RNA polymerases"/>
    <property type="match status" value="1"/>
</dbReference>